<dbReference type="Pfam" id="PF13507">
    <property type="entry name" value="GATase_5"/>
    <property type="match status" value="1"/>
</dbReference>
<evidence type="ECO:0000313" key="9">
    <source>
        <dbReference type="EMBL" id="GGH73628.1"/>
    </source>
</evidence>
<dbReference type="GO" id="GO:0006189">
    <property type="term" value="P:'de novo' IMP biosynthetic process"/>
    <property type="evidence" value="ECO:0007669"/>
    <property type="project" value="UniProtKB-UniRule"/>
</dbReference>
<dbReference type="RefSeq" id="WP_188391448.1">
    <property type="nucleotide sequence ID" value="NZ_BMEV01000016.1"/>
</dbReference>
<dbReference type="HAMAP" id="MF_00421">
    <property type="entry name" value="PurQ"/>
    <property type="match status" value="1"/>
</dbReference>
<dbReference type="EMBL" id="BMEV01000016">
    <property type="protein sequence ID" value="GGH73628.1"/>
    <property type="molecule type" value="Genomic_DNA"/>
</dbReference>
<proteinExistence type="inferred from homology"/>
<feature type="active site" evidence="8">
    <location>
        <position position="195"/>
    </location>
</feature>
<dbReference type="Gene3D" id="3.40.50.880">
    <property type="match status" value="1"/>
</dbReference>
<evidence type="ECO:0000256" key="2">
    <source>
        <dbReference type="ARBA" id="ARBA00022598"/>
    </source>
</evidence>
<evidence type="ECO:0000313" key="10">
    <source>
        <dbReference type="Proteomes" id="UP000602050"/>
    </source>
</evidence>
<evidence type="ECO:0000256" key="5">
    <source>
        <dbReference type="ARBA" id="ARBA00022801"/>
    </source>
</evidence>
<dbReference type="InterPro" id="IPR029062">
    <property type="entry name" value="Class_I_gatase-like"/>
</dbReference>
<dbReference type="GO" id="GO:0005524">
    <property type="term" value="F:ATP binding"/>
    <property type="evidence" value="ECO:0007669"/>
    <property type="project" value="UniProtKB-KW"/>
</dbReference>
<reference evidence="9" key="2">
    <citation type="submission" date="2020-09" db="EMBL/GenBank/DDBJ databases">
        <authorList>
            <person name="Sun Q."/>
            <person name="Zhou Y."/>
        </authorList>
    </citation>
    <scope>NUCLEOTIDE SEQUENCE</scope>
    <source>
        <strain evidence="9">CGMCC 1.12360</strain>
    </source>
</reference>
<dbReference type="InterPro" id="IPR010075">
    <property type="entry name" value="PRibForGlyAmidine_synth_PurQ"/>
</dbReference>
<evidence type="ECO:0000256" key="1">
    <source>
        <dbReference type="ARBA" id="ARBA00022490"/>
    </source>
</evidence>
<evidence type="ECO:0000256" key="8">
    <source>
        <dbReference type="HAMAP-Rule" id="MF_00421"/>
    </source>
</evidence>
<dbReference type="AlphaFoldDB" id="A0A8J2ZRN4"/>
<dbReference type="NCBIfam" id="TIGR01737">
    <property type="entry name" value="FGAM_synth_I"/>
    <property type="match status" value="1"/>
</dbReference>
<keyword evidence="3 8" id="KW-0547">Nucleotide-binding</keyword>
<comment type="catalytic activity">
    <reaction evidence="8">
        <text>N(2)-formyl-N(1)-(5-phospho-beta-D-ribosyl)glycinamide + L-glutamine + ATP + H2O = 2-formamido-N(1)-(5-O-phospho-beta-D-ribosyl)acetamidine + L-glutamate + ADP + phosphate + H(+)</text>
        <dbReference type="Rhea" id="RHEA:17129"/>
        <dbReference type="ChEBI" id="CHEBI:15377"/>
        <dbReference type="ChEBI" id="CHEBI:15378"/>
        <dbReference type="ChEBI" id="CHEBI:29985"/>
        <dbReference type="ChEBI" id="CHEBI:30616"/>
        <dbReference type="ChEBI" id="CHEBI:43474"/>
        <dbReference type="ChEBI" id="CHEBI:58359"/>
        <dbReference type="ChEBI" id="CHEBI:147286"/>
        <dbReference type="ChEBI" id="CHEBI:147287"/>
        <dbReference type="ChEBI" id="CHEBI:456216"/>
        <dbReference type="EC" id="6.3.5.3"/>
    </reaction>
</comment>
<reference evidence="9" key="1">
    <citation type="journal article" date="2014" name="Int. J. Syst. Evol. Microbiol.">
        <title>Complete genome sequence of Corynebacterium casei LMG S-19264T (=DSM 44701T), isolated from a smear-ripened cheese.</title>
        <authorList>
            <consortium name="US DOE Joint Genome Institute (JGI-PGF)"/>
            <person name="Walter F."/>
            <person name="Albersmeier A."/>
            <person name="Kalinowski J."/>
            <person name="Ruckert C."/>
        </authorList>
    </citation>
    <scope>NUCLEOTIDE SEQUENCE</scope>
    <source>
        <strain evidence="9">CGMCC 1.12360</strain>
    </source>
</reference>
<comment type="subunit">
    <text evidence="8">Part of the FGAM synthase complex composed of 1 PurL, 1 PurQ and 2 PurS subunits.</text>
</comment>
<dbReference type="CDD" id="cd01740">
    <property type="entry name" value="GATase1_FGAR_AT"/>
    <property type="match status" value="1"/>
</dbReference>
<keyword evidence="1 8" id="KW-0963">Cytoplasm</keyword>
<dbReference type="PANTHER" id="PTHR47552">
    <property type="entry name" value="PHOSPHORIBOSYLFORMYLGLYCINAMIDINE SYNTHASE SUBUNIT PURQ"/>
    <property type="match status" value="1"/>
</dbReference>
<gene>
    <name evidence="8 9" type="primary">purQ</name>
    <name evidence="9" type="ORF">GCM10010978_11700</name>
</gene>
<dbReference type="GO" id="GO:0004359">
    <property type="term" value="F:glutaminase activity"/>
    <property type="evidence" value="ECO:0007669"/>
    <property type="project" value="UniProtKB-EC"/>
</dbReference>
<comment type="subcellular location">
    <subcellularLocation>
        <location evidence="8">Cytoplasm</location>
    </subcellularLocation>
</comment>
<comment type="catalytic activity">
    <reaction evidence="8">
        <text>L-glutamine + H2O = L-glutamate + NH4(+)</text>
        <dbReference type="Rhea" id="RHEA:15889"/>
        <dbReference type="ChEBI" id="CHEBI:15377"/>
        <dbReference type="ChEBI" id="CHEBI:28938"/>
        <dbReference type="ChEBI" id="CHEBI:29985"/>
        <dbReference type="ChEBI" id="CHEBI:58359"/>
        <dbReference type="EC" id="3.5.1.2"/>
    </reaction>
</comment>
<protein>
    <recommendedName>
        <fullName evidence="8">Phosphoribosylformylglycinamidine synthase subunit PurQ</fullName>
        <shortName evidence="8">FGAM synthase</shortName>
        <ecNumber evidence="8">6.3.5.3</ecNumber>
    </recommendedName>
    <alternativeName>
        <fullName evidence="8">Formylglycinamide ribonucleotide amidotransferase subunit I</fullName>
        <shortName evidence="8">FGAR amidotransferase I</shortName>
        <shortName evidence="8">FGAR-AT I</shortName>
    </alternativeName>
    <alternativeName>
        <fullName evidence="8">Glutaminase PurQ</fullName>
        <ecNumber evidence="8">3.5.1.2</ecNumber>
    </alternativeName>
    <alternativeName>
        <fullName evidence="8">Phosphoribosylformylglycinamidine synthase subunit I</fullName>
    </alternativeName>
</protein>
<dbReference type="FunFam" id="3.40.50.880:FF:000019">
    <property type="entry name" value="Phosphoribosylformylglycinamidine synthase subunit PurQ"/>
    <property type="match status" value="1"/>
</dbReference>
<dbReference type="GO" id="GO:0005737">
    <property type="term" value="C:cytoplasm"/>
    <property type="evidence" value="ECO:0007669"/>
    <property type="project" value="UniProtKB-SubCell"/>
</dbReference>
<evidence type="ECO:0000256" key="7">
    <source>
        <dbReference type="ARBA" id="ARBA00022962"/>
    </source>
</evidence>
<sequence length="227" mass="25379">MKFAVIVFPGSNCDRDMHYAVKDVLGAEAEFVWYEDECDLEKYDGILIPGGFSYGDYLRSGAIAATAEIMEQVKEQAEKGKPVLGVCNGFQILTEAGLLPGALMRNKDLSFICRNQRLVVENNETMFTSQYGKGQIVQFPIAHGEGNYFCDEDTLAELKRNNQIVFTYESNPNGSVENIAGIVNKEGNVLGMMPHPERAVDKWLGSEDGIRLFQSILENWRKTYVAN</sequence>
<dbReference type="SMART" id="SM01211">
    <property type="entry name" value="GATase_5"/>
    <property type="match status" value="1"/>
</dbReference>
<organism evidence="9 10">
    <name type="scientific">Compostibacillus humi</name>
    <dbReference type="NCBI Taxonomy" id="1245525"/>
    <lineage>
        <taxon>Bacteria</taxon>
        <taxon>Bacillati</taxon>
        <taxon>Bacillota</taxon>
        <taxon>Bacilli</taxon>
        <taxon>Bacillales</taxon>
        <taxon>Bacillaceae</taxon>
        <taxon>Compostibacillus</taxon>
    </lineage>
</organism>
<dbReference type="Proteomes" id="UP000602050">
    <property type="component" value="Unassembled WGS sequence"/>
</dbReference>
<comment type="function">
    <text evidence="8">Part of the phosphoribosylformylglycinamidine synthase complex involved in the purines biosynthetic pathway. Catalyzes the ATP-dependent conversion of formylglycinamide ribonucleotide (FGAR) and glutamine to yield formylglycinamidine ribonucleotide (FGAM) and glutamate. The FGAM synthase complex is composed of three subunits. PurQ produces an ammonia molecule by converting glutamine to glutamate. PurL transfers the ammonia molecule to FGAR to form FGAM in an ATP-dependent manner. PurS interacts with PurQ and PurL and is thought to assist in the transfer of the ammonia molecule from PurQ to PurL.</text>
</comment>
<evidence type="ECO:0000256" key="6">
    <source>
        <dbReference type="ARBA" id="ARBA00022840"/>
    </source>
</evidence>
<comment type="caution">
    <text evidence="9">The sequence shown here is derived from an EMBL/GenBank/DDBJ whole genome shotgun (WGS) entry which is preliminary data.</text>
</comment>
<feature type="active site" description="Nucleophile" evidence="8">
    <location>
        <position position="87"/>
    </location>
</feature>
<keyword evidence="2 8" id="KW-0436">Ligase</keyword>
<evidence type="ECO:0000256" key="3">
    <source>
        <dbReference type="ARBA" id="ARBA00022741"/>
    </source>
</evidence>
<dbReference type="EC" id="3.5.1.2" evidence="8"/>
<dbReference type="UniPathway" id="UPA00074">
    <property type="reaction ID" value="UER00128"/>
</dbReference>
<comment type="pathway">
    <text evidence="8">Purine metabolism; IMP biosynthesis via de novo pathway; 5-amino-1-(5-phospho-D-ribosyl)imidazole from N(2)-formyl-N(1)-(5-phospho-D-ribosyl)glycinamide: step 1/2.</text>
</comment>
<keyword evidence="10" id="KW-1185">Reference proteome</keyword>
<keyword evidence="6 8" id="KW-0067">ATP-binding</keyword>
<dbReference type="NCBIfam" id="NF002957">
    <property type="entry name" value="PRK03619.1"/>
    <property type="match status" value="1"/>
</dbReference>
<keyword evidence="7 8" id="KW-0315">Glutamine amidotransferase</keyword>
<dbReference type="PROSITE" id="PS51273">
    <property type="entry name" value="GATASE_TYPE_1"/>
    <property type="match status" value="1"/>
</dbReference>
<accession>A0A8J2ZRN4</accession>
<name>A0A8J2ZRN4_9BACI</name>
<dbReference type="SUPFAM" id="SSF52317">
    <property type="entry name" value="Class I glutamine amidotransferase-like"/>
    <property type="match status" value="1"/>
</dbReference>
<dbReference type="PIRSF" id="PIRSF001586">
    <property type="entry name" value="FGAM_synth_I"/>
    <property type="match status" value="1"/>
</dbReference>
<evidence type="ECO:0000256" key="4">
    <source>
        <dbReference type="ARBA" id="ARBA00022755"/>
    </source>
</evidence>
<dbReference type="GO" id="GO:0004642">
    <property type="term" value="F:phosphoribosylformylglycinamidine synthase activity"/>
    <property type="evidence" value="ECO:0007669"/>
    <property type="project" value="UniProtKB-UniRule"/>
</dbReference>
<feature type="active site" evidence="8">
    <location>
        <position position="197"/>
    </location>
</feature>
<keyword evidence="5 8" id="KW-0378">Hydrolase</keyword>
<dbReference type="EC" id="6.3.5.3" evidence="8"/>
<keyword evidence="4 8" id="KW-0658">Purine biosynthesis</keyword>
<dbReference type="PANTHER" id="PTHR47552:SF1">
    <property type="entry name" value="PHOSPHORIBOSYLFORMYLGLYCINAMIDINE SYNTHASE SUBUNIT PURQ"/>
    <property type="match status" value="1"/>
</dbReference>